<dbReference type="STRING" id="5722.A2E8P9"/>
<feature type="coiled-coil region" evidence="2">
    <location>
        <begin position="722"/>
        <end position="852"/>
    </location>
</feature>
<dbReference type="AlphaFoldDB" id="A2E8P9"/>
<evidence type="ECO:0000256" key="2">
    <source>
        <dbReference type="SAM" id="Coils"/>
    </source>
</evidence>
<dbReference type="InterPro" id="IPR051952">
    <property type="entry name" value="Golgi-autophagy_related"/>
</dbReference>
<dbReference type="Proteomes" id="UP000001542">
    <property type="component" value="Unassembled WGS sequence"/>
</dbReference>
<proteinExistence type="predicted"/>
<dbReference type="GO" id="GO:0005794">
    <property type="term" value="C:Golgi apparatus"/>
    <property type="evidence" value="ECO:0000318"/>
    <property type="project" value="GO_Central"/>
</dbReference>
<protein>
    <submittedName>
        <fullName evidence="3">Uncharacterized protein</fullName>
    </submittedName>
</protein>
<evidence type="ECO:0000313" key="4">
    <source>
        <dbReference type="Proteomes" id="UP000001542"/>
    </source>
</evidence>
<keyword evidence="4" id="KW-1185">Reference proteome</keyword>
<dbReference type="SMR" id="A2E8P9"/>
<name>A2E8P9_TRIV3</name>
<dbReference type="OrthoDB" id="42561at2759"/>
<comment type="subcellular location">
    <subcellularLocation>
        <location evidence="1">Endomembrane system</location>
        <topology evidence="1">Peripheral membrane protein</topology>
    </subcellularLocation>
</comment>
<feature type="coiled-coil region" evidence="2">
    <location>
        <begin position="197"/>
        <end position="260"/>
    </location>
</feature>
<keyword evidence="2" id="KW-0175">Coiled coil</keyword>
<dbReference type="VEuPathDB" id="TrichDB:TVAG_446900"/>
<dbReference type="EMBL" id="DS113328">
    <property type="protein sequence ID" value="EAY10988.1"/>
    <property type="molecule type" value="Genomic_DNA"/>
</dbReference>
<organism evidence="3 4">
    <name type="scientific">Trichomonas vaginalis (strain ATCC PRA-98 / G3)</name>
    <dbReference type="NCBI Taxonomy" id="412133"/>
    <lineage>
        <taxon>Eukaryota</taxon>
        <taxon>Metamonada</taxon>
        <taxon>Parabasalia</taxon>
        <taxon>Trichomonadida</taxon>
        <taxon>Trichomonadidae</taxon>
        <taxon>Trichomonas</taxon>
    </lineage>
</organism>
<dbReference type="VEuPathDB" id="TrichDB:TVAGG3_0343580"/>
<evidence type="ECO:0000256" key="1">
    <source>
        <dbReference type="ARBA" id="ARBA00004184"/>
    </source>
</evidence>
<dbReference type="PANTHER" id="PTHR23157">
    <property type="entry name" value="GRIP AND COILED-COIL DOMAIN-CONTAINING PROTEIN 1"/>
    <property type="match status" value="1"/>
</dbReference>
<dbReference type="InParanoid" id="A2E8P9"/>
<feature type="coiled-coil region" evidence="2">
    <location>
        <begin position="599"/>
        <end position="693"/>
    </location>
</feature>
<dbReference type="RefSeq" id="XP_001323211.1">
    <property type="nucleotide sequence ID" value="XM_001323176.1"/>
</dbReference>
<dbReference type="PANTHER" id="PTHR23157:SF25">
    <property type="entry name" value="GRIP AND COILED-COIL DOMAIN-CONTAINING PROTEIN 1"/>
    <property type="match status" value="1"/>
</dbReference>
<feature type="coiled-coil region" evidence="2">
    <location>
        <begin position="312"/>
        <end position="427"/>
    </location>
</feature>
<reference evidence="3" key="1">
    <citation type="submission" date="2006-10" db="EMBL/GenBank/DDBJ databases">
        <authorList>
            <person name="Amadeo P."/>
            <person name="Zhao Q."/>
            <person name="Wortman J."/>
            <person name="Fraser-Liggett C."/>
            <person name="Carlton J."/>
        </authorList>
    </citation>
    <scope>NUCLEOTIDE SEQUENCE</scope>
    <source>
        <strain evidence="3">G3</strain>
    </source>
</reference>
<sequence length="973" mass="113499">MNDSIDLDDNEQLREALQDLKAQNYQLKSSLTDSEFKLQQALQDYSKIKGEIGLANKKYDLETNSKIEDLERRMKILMQTNEELKTKNEQIQESANKYLNTETDRLKKQYTLDISKLEKTLKEKENQISVLQESLTKTKNQQISQNATITRLIDQLKVYFNAEFLTVDNVITFLNQPKAQDTVPAQVKELISSRQIVSDNEKTIKDLYRQLRNLESINRSKDEELDSLTKHYEAAMTNQIQKSQAKIKQLELQISNQKVETIVQIKKKDAPLAQSKSYRSKSSQTEEQKVQTVPLTQFQKKEDEIVEKDKTILTLNNKISDLSSKISQLEKERLLIKDDANQICNNVEKKIKDIQMMQKDLSEAENELIAEKDKNYKLNLTVDGLNKQIANLKCDLDIADTKIKSLLDSIEAINKMLEDKNEETKDLCRIRDNLLGIISKQNNMLETQDHAVETIAAKLRDKKNSPIKVQKQEELTFDFTGYPTELVQLLTNIVENDALEPNSRLKSVLRIISKWIGKIEGQNRILKETSEKNSYELQKSHNNFLDSLKAIIGEEEITEQQIPEEFQKLANDCQKFKEERDSYGSKLNSLLISLKQNSLEQVIDTFNKQRQQIQKLNVDLENEKQQRANDSEYYKNRMRQSKSKREHLAETIACLEEANQNCKVQIEEQNHQIEILQQQNEQIISTFTEQKEQDDEDDELKLDQNHYDELITIQKMKYNNLEAQTSKQIEKLSGEKRNLELELATTINQLRVLEERNSKLKDDFDNLLTKYNESCIVLRQNEVKMKGELEKNLSDMKSKYEKINSLHESHAEKANDLVKELSEKLKVSESQINEMKSQISELNLKLRKEEINGKVQAESFERSKQLIEAQTKAKLVIFDTNNRVKIDELKHEHERDMRNLYGYFAENFGSFYDASQQLNEESFQKLVLIIKKELEKARKQDLLFRKFLNAHDLQSTEDAMTSFIIDNHPSLKI</sequence>
<evidence type="ECO:0000313" key="3">
    <source>
        <dbReference type="EMBL" id="EAY10988.1"/>
    </source>
</evidence>
<dbReference type="KEGG" id="tva:4768926"/>
<reference evidence="3" key="2">
    <citation type="journal article" date="2007" name="Science">
        <title>Draft genome sequence of the sexually transmitted pathogen Trichomonas vaginalis.</title>
        <authorList>
            <person name="Carlton J.M."/>
            <person name="Hirt R.P."/>
            <person name="Silva J.C."/>
            <person name="Delcher A.L."/>
            <person name="Schatz M."/>
            <person name="Zhao Q."/>
            <person name="Wortman J.R."/>
            <person name="Bidwell S.L."/>
            <person name="Alsmark U.C.M."/>
            <person name="Besteiro S."/>
            <person name="Sicheritz-Ponten T."/>
            <person name="Noel C.J."/>
            <person name="Dacks J.B."/>
            <person name="Foster P.G."/>
            <person name="Simillion C."/>
            <person name="Van de Peer Y."/>
            <person name="Miranda-Saavedra D."/>
            <person name="Barton G.J."/>
            <person name="Westrop G.D."/>
            <person name="Mueller S."/>
            <person name="Dessi D."/>
            <person name="Fiori P.L."/>
            <person name="Ren Q."/>
            <person name="Paulsen I."/>
            <person name="Zhang H."/>
            <person name="Bastida-Corcuera F.D."/>
            <person name="Simoes-Barbosa A."/>
            <person name="Brown M.T."/>
            <person name="Hayes R.D."/>
            <person name="Mukherjee M."/>
            <person name="Okumura C.Y."/>
            <person name="Schneider R."/>
            <person name="Smith A.J."/>
            <person name="Vanacova S."/>
            <person name="Villalvazo M."/>
            <person name="Haas B.J."/>
            <person name="Pertea M."/>
            <person name="Feldblyum T.V."/>
            <person name="Utterback T.R."/>
            <person name="Shu C.L."/>
            <person name="Osoegawa K."/>
            <person name="de Jong P.J."/>
            <person name="Hrdy I."/>
            <person name="Horvathova L."/>
            <person name="Zubacova Z."/>
            <person name="Dolezal P."/>
            <person name="Malik S.B."/>
            <person name="Logsdon J.M. Jr."/>
            <person name="Henze K."/>
            <person name="Gupta A."/>
            <person name="Wang C.C."/>
            <person name="Dunne R.L."/>
            <person name="Upcroft J.A."/>
            <person name="Upcroft P."/>
            <person name="White O."/>
            <person name="Salzberg S.L."/>
            <person name="Tang P."/>
            <person name="Chiu C.-H."/>
            <person name="Lee Y.-S."/>
            <person name="Embley T.M."/>
            <person name="Coombs G.H."/>
            <person name="Mottram J.C."/>
            <person name="Tachezy J."/>
            <person name="Fraser-Liggett C.M."/>
            <person name="Johnson P.J."/>
        </authorList>
    </citation>
    <scope>NUCLEOTIDE SEQUENCE [LARGE SCALE GENOMIC DNA]</scope>
    <source>
        <strain evidence="3">G3</strain>
    </source>
</reference>
<feature type="coiled-coil region" evidence="2">
    <location>
        <begin position="67"/>
        <end position="141"/>
    </location>
</feature>
<accession>A2E8P9</accession>
<gene>
    <name evidence="3" type="ORF">TVAG_446900</name>
</gene>